<dbReference type="EMBL" id="GG678140">
    <property type="protein sequence ID" value="EER09632.1"/>
    <property type="molecule type" value="Genomic_DNA"/>
</dbReference>
<dbReference type="RefSeq" id="XP_002777837.1">
    <property type="nucleotide sequence ID" value="XM_002777791.1"/>
</dbReference>
<dbReference type="Proteomes" id="UP000007800">
    <property type="component" value="Unassembled WGS sequence"/>
</dbReference>
<dbReference type="InParanoid" id="C5L0Z0"/>
<evidence type="ECO:0000256" key="5">
    <source>
        <dbReference type="SAM" id="MobiDB-lite"/>
    </source>
</evidence>
<gene>
    <name evidence="7" type="ORF">Pmar_PMAR008772</name>
</gene>
<protein>
    <recommendedName>
        <fullName evidence="6">PHD-type domain-containing protein</fullName>
    </recommendedName>
</protein>
<dbReference type="InterPro" id="IPR001965">
    <property type="entry name" value="Znf_PHD"/>
</dbReference>
<evidence type="ECO:0000259" key="6">
    <source>
        <dbReference type="PROSITE" id="PS50016"/>
    </source>
</evidence>
<organism evidence="8">
    <name type="scientific">Perkinsus marinus (strain ATCC 50983 / TXsc)</name>
    <dbReference type="NCBI Taxonomy" id="423536"/>
    <lineage>
        <taxon>Eukaryota</taxon>
        <taxon>Sar</taxon>
        <taxon>Alveolata</taxon>
        <taxon>Perkinsozoa</taxon>
        <taxon>Perkinsea</taxon>
        <taxon>Perkinsida</taxon>
        <taxon>Perkinsidae</taxon>
        <taxon>Perkinsus</taxon>
    </lineage>
</organism>
<dbReference type="InterPro" id="IPR011011">
    <property type="entry name" value="Znf_FYVE_PHD"/>
</dbReference>
<dbReference type="SUPFAM" id="SSF57903">
    <property type="entry name" value="FYVE/PHD zinc finger"/>
    <property type="match status" value="1"/>
</dbReference>
<dbReference type="OrthoDB" id="10446869at2759"/>
<keyword evidence="8" id="KW-1185">Reference proteome</keyword>
<evidence type="ECO:0000313" key="7">
    <source>
        <dbReference type="EMBL" id="EER09632.1"/>
    </source>
</evidence>
<feature type="region of interest" description="Disordered" evidence="5">
    <location>
        <begin position="1"/>
        <end position="59"/>
    </location>
</feature>
<feature type="domain" description="PHD-type" evidence="6">
    <location>
        <begin position="83"/>
        <end position="135"/>
    </location>
</feature>
<evidence type="ECO:0000256" key="2">
    <source>
        <dbReference type="ARBA" id="ARBA00022771"/>
    </source>
</evidence>
<sequence>RLGRVWMGSPSSKTPRPPGPLRSSVAGSGAPEERKQKKLSGRIKKLGGKDRPKQDLDRKKVMTSSAKRCSRYRSWKCRSSGGSDVCQVCLRQKQGKILKCSFCGFRCHQKCSFPKLSSSSQKSSRGWICGGCAQEYYWRCGLPIHYDNCLECGKSSSGAPSGTCRGCRYSAHVACGRLKDGYCWQCRANGKRAVDLFNWSPVFETRDGRTRMLMAGKTVVIDNTGAASGMQLFLSKGEVINWTDGDQVRTSDGALLNLTGDFSFATARRIWSDRAFVDRDVYKPCTWVCCVLTLGKTTCPISLLWQCLARYNNQPFPKRLFSWVAPDVVRAISQVCLGLSPGVKTVNRCHVASSVVSKSGDKFTH</sequence>
<dbReference type="InterPro" id="IPR013083">
    <property type="entry name" value="Znf_RING/FYVE/PHD"/>
</dbReference>
<feature type="compositionally biased region" description="Basic and acidic residues" evidence="5">
    <location>
        <begin position="47"/>
        <end position="59"/>
    </location>
</feature>
<name>C5L0Z0_PERM5</name>
<dbReference type="GO" id="GO:0008270">
    <property type="term" value="F:zinc ion binding"/>
    <property type="evidence" value="ECO:0007669"/>
    <property type="project" value="UniProtKB-KW"/>
</dbReference>
<proteinExistence type="predicted"/>
<dbReference type="Pfam" id="PF00628">
    <property type="entry name" value="PHD"/>
    <property type="match status" value="1"/>
</dbReference>
<keyword evidence="2 4" id="KW-0863">Zinc-finger</keyword>
<dbReference type="Gene3D" id="3.30.40.10">
    <property type="entry name" value="Zinc/RING finger domain, C3HC4 (zinc finger)"/>
    <property type="match status" value="1"/>
</dbReference>
<dbReference type="AlphaFoldDB" id="C5L0Z0"/>
<evidence type="ECO:0000313" key="8">
    <source>
        <dbReference type="Proteomes" id="UP000007800"/>
    </source>
</evidence>
<dbReference type="GeneID" id="9052556"/>
<dbReference type="PROSITE" id="PS50016">
    <property type="entry name" value="ZF_PHD_2"/>
    <property type="match status" value="1"/>
</dbReference>
<dbReference type="InterPro" id="IPR019787">
    <property type="entry name" value="Znf_PHD-finger"/>
</dbReference>
<accession>C5L0Z0</accession>
<dbReference type="CDD" id="cd00029">
    <property type="entry name" value="C1"/>
    <property type="match status" value="1"/>
</dbReference>
<evidence type="ECO:0000256" key="3">
    <source>
        <dbReference type="ARBA" id="ARBA00022833"/>
    </source>
</evidence>
<evidence type="ECO:0000256" key="4">
    <source>
        <dbReference type="PROSITE-ProRule" id="PRU00146"/>
    </source>
</evidence>
<feature type="compositionally biased region" description="Basic residues" evidence="5">
    <location>
        <begin position="36"/>
        <end position="46"/>
    </location>
</feature>
<dbReference type="SMART" id="SM00249">
    <property type="entry name" value="PHD"/>
    <property type="match status" value="2"/>
</dbReference>
<keyword evidence="1" id="KW-0479">Metal-binding</keyword>
<reference evidence="7 8" key="1">
    <citation type="submission" date="2008-07" db="EMBL/GenBank/DDBJ databases">
        <authorList>
            <person name="El-Sayed N."/>
            <person name="Caler E."/>
            <person name="Inman J."/>
            <person name="Amedeo P."/>
            <person name="Hass B."/>
            <person name="Wortman J."/>
        </authorList>
    </citation>
    <scope>NUCLEOTIDE SEQUENCE [LARGE SCALE GENOMIC DNA]</scope>
    <source>
        <strain evidence="8">ATCC 50983 / TXsc</strain>
    </source>
</reference>
<evidence type="ECO:0000256" key="1">
    <source>
        <dbReference type="ARBA" id="ARBA00022723"/>
    </source>
</evidence>
<keyword evidence="3" id="KW-0862">Zinc</keyword>
<feature type="non-terminal residue" evidence="7">
    <location>
        <position position="1"/>
    </location>
</feature>